<name>A0A6J5T7I6_9CAUD</name>
<reference evidence="1" key="1">
    <citation type="submission" date="2020-05" db="EMBL/GenBank/DDBJ databases">
        <authorList>
            <person name="Chiriac C."/>
            <person name="Salcher M."/>
            <person name="Ghai R."/>
            <person name="Kavagutti S V."/>
        </authorList>
    </citation>
    <scope>NUCLEOTIDE SEQUENCE</scope>
</reference>
<protein>
    <submittedName>
        <fullName evidence="1">Uncharacterized protein</fullName>
    </submittedName>
</protein>
<dbReference type="EMBL" id="LR797812">
    <property type="protein sequence ID" value="CAB4240596.1"/>
    <property type="molecule type" value="Genomic_DNA"/>
</dbReference>
<sequence>MKIDFSFETQFGKFADALHLPDDHTMTDAEIDAMKQQRLDNWLAIVNPVDPLPEQVA</sequence>
<gene>
    <name evidence="1" type="ORF">UFOVP38_21</name>
</gene>
<evidence type="ECO:0000313" key="1">
    <source>
        <dbReference type="EMBL" id="CAB4240596.1"/>
    </source>
</evidence>
<proteinExistence type="predicted"/>
<accession>A0A6J5T7I6</accession>
<organism evidence="1">
    <name type="scientific">uncultured Caudovirales phage</name>
    <dbReference type="NCBI Taxonomy" id="2100421"/>
    <lineage>
        <taxon>Viruses</taxon>
        <taxon>Duplodnaviria</taxon>
        <taxon>Heunggongvirae</taxon>
        <taxon>Uroviricota</taxon>
        <taxon>Caudoviricetes</taxon>
        <taxon>Peduoviridae</taxon>
        <taxon>Maltschvirus</taxon>
        <taxon>Maltschvirus maltsch</taxon>
    </lineage>
</organism>